<feature type="domain" description="Rhodanese" evidence="7">
    <location>
        <begin position="461"/>
        <end position="547"/>
    </location>
</feature>
<reference evidence="8" key="1">
    <citation type="journal article" date="2021" name="PeerJ">
        <title>Extensive microbial diversity within the chicken gut microbiome revealed by metagenomics and culture.</title>
        <authorList>
            <person name="Gilroy R."/>
            <person name="Ravi A."/>
            <person name="Getino M."/>
            <person name="Pursley I."/>
            <person name="Horton D.L."/>
            <person name="Alikhan N.F."/>
            <person name="Baker D."/>
            <person name="Gharbi K."/>
            <person name="Hall N."/>
            <person name="Watson M."/>
            <person name="Adriaenssens E.M."/>
            <person name="Foster-Nyarko E."/>
            <person name="Jarju S."/>
            <person name="Secka A."/>
            <person name="Antonio M."/>
            <person name="Oren A."/>
            <person name="Chaudhuri R.R."/>
            <person name="La Ragione R."/>
            <person name="Hildebrand F."/>
            <person name="Pallen M.J."/>
        </authorList>
    </citation>
    <scope>NUCLEOTIDE SEQUENCE</scope>
    <source>
        <strain evidence="8">CHK199-9574</strain>
    </source>
</reference>
<dbReference type="InterPro" id="IPR004099">
    <property type="entry name" value="Pyr_nucl-diS_OxRdtase_dimer"/>
</dbReference>
<dbReference type="InterPro" id="IPR001763">
    <property type="entry name" value="Rhodanese-like_dom"/>
</dbReference>
<keyword evidence="5" id="KW-0560">Oxidoreductase</keyword>
<dbReference type="SUPFAM" id="SSF55424">
    <property type="entry name" value="FAD/NAD-linked reductases, dimerisation (C-terminal) domain"/>
    <property type="match status" value="1"/>
</dbReference>
<evidence type="ECO:0000256" key="2">
    <source>
        <dbReference type="ARBA" id="ARBA00009130"/>
    </source>
</evidence>
<dbReference type="InterPro" id="IPR016156">
    <property type="entry name" value="FAD/NAD-linked_Rdtase_dimer_sf"/>
</dbReference>
<gene>
    <name evidence="8" type="ORF">H9728_03430</name>
</gene>
<protein>
    <submittedName>
        <fullName evidence="8">FAD-dependent oxidoreductase</fullName>
    </submittedName>
</protein>
<comment type="caution">
    <text evidence="8">The sequence shown here is derived from an EMBL/GenBank/DDBJ whole genome shotgun (WGS) entry which is preliminary data.</text>
</comment>
<dbReference type="PANTHER" id="PTHR43429">
    <property type="entry name" value="PYRIDINE NUCLEOTIDE-DISULFIDE OXIDOREDUCTASE DOMAIN-CONTAINING"/>
    <property type="match status" value="1"/>
</dbReference>
<evidence type="ECO:0000256" key="4">
    <source>
        <dbReference type="ARBA" id="ARBA00022827"/>
    </source>
</evidence>
<keyword evidence="6" id="KW-0676">Redox-active center</keyword>
<dbReference type="EMBL" id="DXCO01000027">
    <property type="protein sequence ID" value="HIY78074.1"/>
    <property type="molecule type" value="Genomic_DNA"/>
</dbReference>
<dbReference type="PROSITE" id="PS50206">
    <property type="entry name" value="RHODANESE_3"/>
    <property type="match status" value="1"/>
</dbReference>
<dbReference type="SUPFAM" id="SSF52821">
    <property type="entry name" value="Rhodanese/Cell cycle control phosphatase"/>
    <property type="match status" value="1"/>
</dbReference>
<name>A0A9D2CFN6_9FIRM</name>
<evidence type="ECO:0000313" key="8">
    <source>
        <dbReference type="EMBL" id="HIY78074.1"/>
    </source>
</evidence>
<dbReference type="GO" id="GO:0016491">
    <property type="term" value="F:oxidoreductase activity"/>
    <property type="evidence" value="ECO:0007669"/>
    <property type="project" value="UniProtKB-KW"/>
</dbReference>
<dbReference type="InterPro" id="IPR036873">
    <property type="entry name" value="Rhodanese-like_dom_sf"/>
</dbReference>
<evidence type="ECO:0000256" key="5">
    <source>
        <dbReference type="ARBA" id="ARBA00023002"/>
    </source>
</evidence>
<dbReference type="SMART" id="SM00450">
    <property type="entry name" value="RHOD"/>
    <property type="match status" value="1"/>
</dbReference>
<dbReference type="InterPro" id="IPR050260">
    <property type="entry name" value="FAD-bd_OxRdtase"/>
</dbReference>
<evidence type="ECO:0000256" key="6">
    <source>
        <dbReference type="ARBA" id="ARBA00023284"/>
    </source>
</evidence>
<dbReference type="Pfam" id="PF00581">
    <property type="entry name" value="Rhodanese"/>
    <property type="match status" value="1"/>
</dbReference>
<dbReference type="PRINTS" id="PR00411">
    <property type="entry name" value="PNDRDTASEI"/>
</dbReference>
<dbReference type="InterPro" id="IPR036188">
    <property type="entry name" value="FAD/NAD-bd_sf"/>
</dbReference>
<accession>A0A9D2CFN6</accession>
<evidence type="ECO:0000313" key="9">
    <source>
        <dbReference type="Proteomes" id="UP000824135"/>
    </source>
</evidence>
<evidence type="ECO:0000256" key="1">
    <source>
        <dbReference type="ARBA" id="ARBA00001974"/>
    </source>
</evidence>
<proteinExistence type="inferred from homology"/>
<dbReference type="InterPro" id="IPR023753">
    <property type="entry name" value="FAD/NAD-binding_dom"/>
</dbReference>
<dbReference type="Pfam" id="PF07992">
    <property type="entry name" value="Pyr_redox_2"/>
    <property type="match status" value="1"/>
</dbReference>
<keyword evidence="3" id="KW-0285">Flavoprotein</keyword>
<dbReference type="PANTHER" id="PTHR43429:SF1">
    <property type="entry name" value="NAD(P)H SULFUR OXIDOREDUCTASE (COA-DEPENDENT)"/>
    <property type="match status" value="1"/>
</dbReference>
<dbReference type="AlphaFoldDB" id="A0A9D2CFN6"/>
<sequence length="562" mass="60159">MKVVIIGGVAGGATAAARLRRLDESAEIVVLERSGYVSYANCGLPYYVGGVITRRGALTLQTPESFRSRFNVDVRVKNEAVEILRGEKCVRVKRLADGSEYLEPYDKLILSPGAKALVPDVSGADSGKVFTLRTVEDTFALDDFINSANPARAIVVGGGFIGLETAENLMHRGISVTLVEWGRQVLPQIDYDMACILHAHLREKGLDLRLNCKVQGFSEKGGLCVGTDKGDLFADFAVMAVGVTPDTRLAKEAGLSLGIKGAILTDAHMRTSDPDIYAVGDAVQVKNSAGADALVSLAGPANKQGRIAADNIAGIASEYKGAAGSSVLKVFDMTAAFTGLSERGAEAVGLNFDRVVLFSPNHATYYPGAKNMTLKVLFSPESGKLLGAQAVGYEGSEKRIDVLAAAMRAGMTAADLQDLDLCYAPPYSSAKDPVNMAGYVAENVRQGVKQFHWKDLPKVYGEKDAFLLDVRTPQEFAAGHFPGAVNIPVDELRPRLGELDRNKRIYVNCQSGLRSYIACRMLMGHGFDCLNFSGGYRFYAIVAGEARAEGRACHPCGIPAED</sequence>
<dbReference type="Gene3D" id="3.40.250.10">
    <property type="entry name" value="Rhodanese-like domain"/>
    <property type="match status" value="1"/>
</dbReference>
<dbReference type="SUPFAM" id="SSF51905">
    <property type="entry name" value="FAD/NAD(P)-binding domain"/>
    <property type="match status" value="1"/>
</dbReference>
<evidence type="ECO:0000259" key="7">
    <source>
        <dbReference type="PROSITE" id="PS50206"/>
    </source>
</evidence>
<evidence type="ECO:0000256" key="3">
    <source>
        <dbReference type="ARBA" id="ARBA00022630"/>
    </source>
</evidence>
<organism evidence="8 9">
    <name type="scientific">Candidatus Borkfalkia excrementavium</name>
    <dbReference type="NCBI Taxonomy" id="2838505"/>
    <lineage>
        <taxon>Bacteria</taxon>
        <taxon>Bacillati</taxon>
        <taxon>Bacillota</taxon>
        <taxon>Clostridia</taxon>
        <taxon>Christensenellales</taxon>
        <taxon>Christensenellaceae</taxon>
        <taxon>Candidatus Borkfalkia</taxon>
    </lineage>
</organism>
<dbReference type="PRINTS" id="PR00368">
    <property type="entry name" value="FADPNR"/>
</dbReference>
<dbReference type="Gene3D" id="3.50.50.60">
    <property type="entry name" value="FAD/NAD(P)-binding domain"/>
    <property type="match status" value="2"/>
</dbReference>
<reference evidence="8" key="2">
    <citation type="submission" date="2021-04" db="EMBL/GenBank/DDBJ databases">
        <authorList>
            <person name="Gilroy R."/>
        </authorList>
    </citation>
    <scope>NUCLEOTIDE SEQUENCE</scope>
    <source>
        <strain evidence="8">CHK199-9574</strain>
    </source>
</reference>
<comment type="similarity">
    <text evidence="2">Belongs to the class-III pyridine nucleotide-disulfide oxidoreductase family.</text>
</comment>
<dbReference type="Pfam" id="PF02852">
    <property type="entry name" value="Pyr_redox_dim"/>
    <property type="match status" value="1"/>
</dbReference>
<keyword evidence="4" id="KW-0274">FAD</keyword>
<comment type="cofactor">
    <cofactor evidence="1">
        <name>FAD</name>
        <dbReference type="ChEBI" id="CHEBI:57692"/>
    </cofactor>
</comment>
<dbReference type="Proteomes" id="UP000824135">
    <property type="component" value="Unassembled WGS sequence"/>
</dbReference>